<organism evidence="1 2">
    <name type="scientific">Parvularcula bermudensis (strain ATCC BAA-594 / HTCC2503 / KCTC 12087)</name>
    <dbReference type="NCBI Taxonomy" id="314260"/>
    <lineage>
        <taxon>Bacteria</taxon>
        <taxon>Pseudomonadati</taxon>
        <taxon>Pseudomonadota</taxon>
        <taxon>Alphaproteobacteria</taxon>
        <taxon>Parvularculales</taxon>
        <taxon>Parvularculaceae</taxon>
        <taxon>Parvularcula</taxon>
    </lineage>
</organism>
<dbReference type="KEGG" id="pbr:PB2503_04207"/>
<sequence length="67" mass="7500">MRRYGYRSRLRALILVVLGMGLSPLAIVAAHAHRQPEVMIEIEKAMVGGNEATTLTTRMTRFISSAW</sequence>
<reference evidence="2" key="1">
    <citation type="submission" date="2010-08" db="EMBL/GenBank/DDBJ databases">
        <title>Genome sequence of Parvularcula bermudensis HTCC2503.</title>
        <authorList>
            <person name="Kang D.-M."/>
            <person name="Oh H.-M."/>
            <person name="Cho J.-C."/>
        </authorList>
    </citation>
    <scope>NUCLEOTIDE SEQUENCE [LARGE SCALE GENOMIC DNA]</scope>
    <source>
        <strain evidence="2">ATCC BAA-594 / HTCC2503 / KCTC 12087</strain>
    </source>
</reference>
<evidence type="ECO:0000313" key="2">
    <source>
        <dbReference type="Proteomes" id="UP000001302"/>
    </source>
</evidence>
<accession>E0TEN3</accession>
<proteinExistence type="predicted"/>
<dbReference type="Proteomes" id="UP000001302">
    <property type="component" value="Chromosome"/>
</dbReference>
<reference evidence="1 2" key="2">
    <citation type="journal article" date="2011" name="J. Bacteriol.">
        <title>Complete genome sequence of strain HTCC2503T of Parvularcula bermudensis, the type species of the order "Parvularculales" in the class Alphaproteobacteria.</title>
        <authorList>
            <person name="Oh H.M."/>
            <person name="Kang I."/>
            <person name="Vergin K.L."/>
            <person name="Kang D."/>
            <person name="Rhee K.H."/>
            <person name="Giovannoni S.J."/>
            <person name="Cho J.C."/>
        </authorList>
    </citation>
    <scope>NUCLEOTIDE SEQUENCE [LARGE SCALE GENOMIC DNA]</scope>
    <source>
        <strain evidence="2">ATCC BAA-594 / HTCC2503 / KCTC 12087</strain>
    </source>
</reference>
<keyword evidence="2" id="KW-1185">Reference proteome</keyword>
<dbReference type="STRING" id="314260.PB2503_04207"/>
<name>E0TEN3_PARBH</name>
<protein>
    <submittedName>
        <fullName evidence="1">Uncharacterized protein</fullName>
    </submittedName>
</protein>
<gene>
    <name evidence="1" type="ordered locus">PB2503_04207</name>
</gene>
<dbReference type="EMBL" id="CP002156">
    <property type="protein sequence ID" value="ADM08916.1"/>
    <property type="molecule type" value="Genomic_DNA"/>
</dbReference>
<dbReference type="RefSeq" id="WP_013299890.1">
    <property type="nucleotide sequence ID" value="NC_014414.1"/>
</dbReference>
<dbReference type="HOGENOM" id="CLU_2808495_0_0_5"/>
<evidence type="ECO:0000313" key="1">
    <source>
        <dbReference type="EMBL" id="ADM08916.1"/>
    </source>
</evidence>
<dbReference type="AlphaFoldDB" id="E0TEN3"/>